<name>A0A5M9M934_9EURO</name>
<dbReference type="PROSITE" id="PS51782">
    <property type="entry name" value="LYSM"/>
    <property type="match status" value="3"/>
</dbReference>
<feature type="signal peptide" evidence="3">
    <location>
        <begin position="1"/>
        <end position="20"/>
    </location>
</feature>
<dbReference type="InterPro" id="IPR018392">
    <property type="entry name" value="LysM"/>
</dbReference>
<evidence type="ECO:0000256" key="1">
    <source>
        <dbReference type="ARBA" id="ARBA00022669"/>
    </source>
</evidence>
<dbReference type="EMBL" id="QUQM01000008">
    <property type="protein sequence ID" value="KAA8642000.1"/>
    <property type="molecule type" value="Genomic_DNA"/>
</dbReference>
<sequence length="268" mass="29246">MANIRSILLTLFSFVYLVRSAPSCQLYTIQSGDTCWKIANTFQVTLDQLREWNTFINAECTNLTIGDQLCVSDPNTNGGDPTTTKPTATMTGPYATATVAPPGPVAQGTTPRCGKYYQVQQGDYCQRIVGNSGISMELFKAINPDINADCSNLIPGLYYCVLPTKDWNSSPTTLKTTTSASGYVSPPGPTSIGTTPKCYEWYIVQQGDYCARIQSKYGVTMAQLQYWNPELNNECTNLLTGYAYCVRGDNQTNQRVAVAAVPAQTTGH</sequence>
<organism evidence="5 6">
    <name type="scientific">Aspergillus tanneri</name>
    <dbReference type="NCBI Taxonomy" id="1220188"/>
    <lineage>
        <taxon>Eukaryota</taxon>
        <taxon>Fungi</taxon>
        <taxon>Dikarya</taxon>
        <taxon>Ascomycota</taxon>
        <taxon>Pezizomycotina</taxon>
        <taxon>Eurotiomycetes</taxon>
        <taxon>Eurotiomycetidae</taxon>
        <taxon>Eurotiales</taxon>
        <taxon>Aspergillaceae</taxon>
        <taxon>Aspergillus</taxon>
        <taxon>Aspergillus subgen. Circumdati</taxon>
    </lineage>
</organism>
<reference evidence="5 6" key="1">
    <citation type="submission" date="2019-08" db="EMBL/GenBank/DDBJ databases">
        <title>The genome sequence of a newly discovered highly antifungal drug resistant Aspergillus species, Aspergillus tanneri NIH 1004.</title>
        <authorList>
            <person name="Mounaud S."/>
            <person name="Singh I."/>
            <person name="Joardar V."/>
            <person name="Pakala S."/>
            <person name="Pakala S."/>
            <person name="Venepally P."/>
            <person name="Chung J.K."/>
            <person name="Losada L."/>
            <person name="Nierman W.C."/>
        </authorList>
    </citation>
    <scope>NUCLEOTIDE SEQUENCE [LARGE SCALE GENOMIC DNA]</scope>
    <source>
        <strain evidence="5 6">NIH1004</strain>
    </source>
</reference>
<accession>A0A5M9M934</accession>
<evidence type="ECO:0000313" key="6">
    <source>
        <dbReference type="Proteomes" id="UP000324241"/>
    </source>
</evidence>
<dbReference type="PANTHER" id="PTHR34997:SF1">
    <property type="entry name" value="PEPTIDOGLYCAN-BINDING LYSIN DOMAIN"/>
    <property type="match status" value="1"/>
</dbReference>
<dbReference type="GeneID" id="54333640"/>
<proteinExistence type="predicted"/>
<dbReference type="Pfam" id="PF01476">
    <property type="entry name" value="LysM"/>
    <property type="match status" value="3"/>
</dbReference>
<dbReference type="SUPFAM" id="SSF54106">
    <property type="entry name" value="LysM domain"/>
    <property type="match status" value="3"/>
</dbReference>
<dbReference type="RefSeq" id="XP_033421362.1">
    <property type="nucleotide sequence ID" value="XM_033575507.1"/>
</dbReference>
<keyword evidence="2" id="KW-0843">Virulence</keyword>
<comment type="caution">
    <text evidence="5">The sequence shown here is derived from an EMBL/GenBank/DDBJ whole genome shotgun (WGS) entry which is preliminary data.</text>
</comment>
<feature type="domain" description="LysM" evidence="4">
    <location>
        <begin position="200"/>
        <end position="246"/>
    </location>
</feature>
<dbReference type="InterPro" id="IPR036779">
    <property type="entry name" value="LysM_dom_sf"/>
</dbReference>
<evidence type="ECO:0000259" key="4">
    <source>
        <dbReference type="PROSITE" id="PS51782"/>
    </source>
</evidence>
<dbReference type="PANTHER" id="PTHR34997">
    <property type="entry name" value="AM15"/>
    <property type="match status" value="1"/>
</dbReference>
<evidence type="ECO:0000313" key="5">
    <source>
        <dbReference type="EMBL" id="KAA8642000.1"/>
    </source>
</evidence>
<dbReference type="VEuPathDB" id="FungiDB:EYZ11_003957"/>
<protein>
    <recommendedName>
        <fullName evidence="4">LysM domain-containing protein</fullName>
    </recommendedName>
</protein>
<dbReference type="InterPro" id="IPR052210">
    <property type="entry name" value="LysM1-like"/>
</dbReference>
<dbReference type="OrthoDB" id="5985073at2759"/>
<dbReference type="Proteomes" id="UP000324241">
    <property type="component" value="Unassembled WGS sequence"/>
</dbReference>
<gene>
    <name evidence="5" type="ORF">ATNIH1004_010939</name>
</gene>
<evidence type="ECO:0000256" key="2">
    <source>
        <dbReference type="ARBA" id="ARBA00023026"/>
    </source>
</evidence>
<feature type="chain" id="PRO_5024452693" description="LysM domain-containing protein" evidence="3">
    <location>
        <begin position="21"/>
        <end position="268"/>
    </location>
</feature>
<feature type="domain" description="LysM" evidence="4">
    <location>
        <begin position="115"/>
        <end position="161"/>
    </location>
</feature>
<evidence type="ECO:0000256" key="3">
    <source>
        <dbReference type="SAM" id="SignalP"/>
    </source>
</evidence>
<keyword evidence="3" id="KW-0732">Signal</keyword>
<dbReference type="CDD" id="cd00118">
    <property type="entry name" value="LysM"/>
    <property type="match status" value="3"/>
</dbReference>
<dbReference type="Gene3D" id="3.10.350.10">
    <property type="entry name" value="LysM domain"/>
    <property type="match status" value="3"/>
</dbReference>
<feature type="domain" description="LysM" evidence="4">
    <location>
        <begin position="25"/>
        <end position="71"/>
    </location>
</feature>
<dbReference type="SMART" id="SM00257">
    <property type="entry name" value="LysM"/>
    <property type="match status" value="3"/>
</dbReference>
<dbReference type="GO" id="GO:0008061">
    <property type="term" value="F:chitin binding"/>
    <property type="evidence" value="ECO:0007669"/>
    <property type="project" value="UniProtKB-KW"/>
</dbReference>
<dbReference type="AlphaFoldDB" id="A0A5M9M934"/>
<keyword evidence="1" id="KW-0147">Chitin-binding</keyword>